<keyword evidence="3" id="KW-1185">Reference proteome</keyword>
<accession>A0ABR3K5L6</accession>
<sequence length="69" mass="8035">MPNSLKPIHDIWNQHASAERPFARPQRQDFDCAGVCLTALETFLDIDHILTIIQKNNTHIANLIYHWKI</sequence>
<reference evidence="1" key="1">
    <citation type="submission" date="2024-06" db="EMBL/GenBank/DDBJ databases">
        <authorList>
            <person name="Korhonen P.K."/>
            <person name="La Rosa G."/>
            <person name="Gomez-Morales M.A."/>
            <person name="Tosini F."/>
            <person name="Sumanam S."/>
            <person name="Young N.D."/>
            <person name="Chang B.C."/>
            <person name="Gasser R.B."/>
        </authorList>
    </citation>
    <scope>NUCLEOTIDE SEQUENCE</scope>
    <source>
        <strain evidence="1">ISS534</strain>
    </source>
</reference>
<evidence type="ECO:0000313" key="1">
    <source>
        <dbReference type="EMBL" id="KAL1228169.1"/>
    </source>
</evidence>
<evidence type="ECO:0000313" key="2">
    <source>
        <dbReference type="EMBL" id="KAL1246083.1"/>
    </source>
</evidence>
<name>A0ABR3K5L6_TRISP</name>
<dbReference type="Proteomes" id="UP001558632">
    <property type="component" value="Unassembled WGS sequence"/>
</dbReference>
<evidence type="ECO:0000313" key="3">
    <source>
        <dbReference type="Proteomes" id="UP001558632"/>
    </source>
</evidence>
<comment type="caution">
    <text evidence="1">The sequence shown here is derived from an EMBL/GenBank/DDBJ whole genome shotgun (WGS) entry which is preliminary data.</text>
</comment>
<reference evidence="1 3" key="2">
    <citation type="submission" date="2024-07" db="EMBL/GenBank/DDBJ databases">
        <title>Enhanced genomic and transcriptomic resources for Trichinella pseudospiralis and T. spiralis underpin the discovery of pronounced molecular differences between stages and species.</title>
        <authorList>
            <person name="Pasi K.K."/>
            <person name="La Rosa G."/>
            <person name="Gomez-Morales M.A."/>
            <person name="Tosini F."/>
            <person name="Sumanam S."/>
            <person name="Young N.D."/>
            <person name="Chang B.C."/>
            <person name="Robin G.B."/>
        </authorList>
    </citation>
    <scope>NUCLEOTIDE SEQUENCE [LARGE SCALE GENOMIC DNA]</scope>
    <source>
        <strain evidence="1">ISS534</strain>
    </source>
</reference>
<gene>
    <name evidence="2" type="ORF">TSPI_11144</name>
    <name evidence="1" type="ORF">TSPI_11146</name>
</gene>
<dbReference type="EMBL" id="JBEUSY010000029">
    <property type="protein sequence ID" value="KAL1246083.1"/>
    <property type="molecule type" value="Genomic_DNA"/>
</dbReference>
<dbReference type="EMBL" id="JBEUSY010000527">
    <property type="protein sequence ID" value="KAL1228169.1"/>
    <property type="molecule type" value="Genomic_DNA"/>
</dbReference>
<protein>
    <submittedName>
        <fullName evidence="1">Methionyl-tRNA formyltransferase</fullName>
    </submittedName>
</protein>
<organism evidence="1 3">
    <name type="scientific">Trichinella spiralis</name>
    <name type="common">Trichina worm</name>
    <dbReference type="NCBI Taxonomy" id="6334"/>
    <lineage>
        <taxon>Eukaryota</taxon>
        <taxon>Metazoa</taxon>
        <taxon>Ecdysozoa</taxon>
        <taxon>Nematoda</taxon>
        <taxon>Enoplea</taxon>
        <taxon>Dorylaimia</taxon>
        <taxon>Trichinellida</taxon>
        <taxon>Trichinellidae</taxon>
        <taxon>Trichinella</taxon>
    </lineage>
</organism>
<proteinExistence type="predicted"/>